<sequence>MPACANGLREDSLACKELLVLRQLLPASGDYDSAFQARISQHSNLGKITDNISKPSCRYKLSDINPRLPFKFPSSGTSWNAGAEQPLENPPETSAEAMMPSEAMLDTGMPMNSAGARNFNTYEGPPVPWLNFPGSVRSANRLSERDAIPMVLSTPSDLLAGRPIGRLLDAR</sequence>
<keyword evidence="2" id="KW-1185">Reference proteome</keyword>
<dbReference type="Proteomes" id="UP000800200">
    <property type="component" value="Unassembled WGS sequence"/>
</dbReference>
<accession>A0A6A6DSQ9</accession>
<dbReference type="AlphaFoldDB" id="A0A6A6DSQ9"/>
<reference evidence="1" key="1">
    <citation type="journal article" date="2020" name="Stud. Mycol.">
        <title>101 Dothideomycetes genomes: a test case for predicting lifestyles and emergence of pathogens.</title>
        <authorList>
            <person name="Haridas S."/>
            <person name="Albert R."/>
            <person name="Binder M."/>
            <person name="Bloem J."/>
            <person name="Labutti K."/>
            <person name="Salamov A."/>
            <person name="Andreopoulos B."/>
            <person name="Baker S."/>
            <person name="Barry K."/>
            <person name="Bills G."/>
            <person name="Bluhm B."/>
            <person name="Cannon C."/>
            <person name="Castanera R."/>
            <person name="Culley D."/>
            <person name="Daum C."/>
            <person name="Ezra D."/>
            <person name="Gonzalez J."/>
            <person name="Henrissat B."/>
            <person name="Kuo A."/>
            <person name="Liang C."/>
            <person name="Lipzen A."/>
            <person name="Lutzoni F."/>
            <person name="Magnuson J."/>
            <person name="Mondo S."/>
            <person name="Nolan M."/>
            <person name="Ohm R."/>
            <person name="Pangilinan J."/>
            <person name="Park H.-J."/>
            <person name="Ramirez L."/>
            <person name="Alfaro M."/>
            <person name="Sun H."/>
            <person name="Tritt A."/>
            <person name="Yoshinaga Y."/>
            <person name="Zwiers L.-H."/>
            <person name="Turgeon B."/>
            <person name="Goodwin S."/>
            <person name="Spatafora J."/>
            <person name="Crous P."/>
            <person name="Grigoriev I."/>
        </authorList>
    </citation>
    <scope>NUCLEOTIDE SEQUENCE</scope>
    <source>
        <strain evidence="1">CBS 207.26</strain>
    </source>
</reference>
<dbReference type="EMBL" id="ML994653">
    <property type="protein sequence ID" value="KAF2181249.1"/>
    <property type="molecule type" value="Genomic_DNA"/>
</dbReference>
<evidence type="ECO:0000313" key="1">
    <source>
        <dbReference type="EMBL" id="KAF2181249.1"/>
    </source>
</evidence>
<organism evidence="1 2">
    <name type="scientific">Zopfia rhizophila CBS 207.26</name>
    <dbReference type="NCBI Taxonomy" id="1314779"/>
    <lineage>
        <taxon>Eukaryota</taxon>
        <taxon>Fungi</taxon>
        <taxon>Dikarya</taxon>
        <taxon>Ascomycota</taxon>
        <taxon>Pezizomycotina</taxon>
        <taxon>Dothideomycetes</taxon>
        <taxon>Dothideomycetes incertae sedis</taxon>
        <taxon>Zopfiaceae</taxon>
        <taxon>Zopfia</taxon>
    </lineage>
</organism>
<gene>
    <name evidence="1" type="ORF">K469DRAFT_692126</name>
</gene>
<protein>
    <submittedName>
        <fullName evidence="1">Uncharacterized protein</fullName>
    </submittedName>
</protein>
<proteinExistence type="predicted"/>
<name>A0A6A6DSQ9_9PEZI</name>
<evidence type="ECO:0000313" key="2">
    <source>
        <dbReference type="Proteomes" id="UP000800200"/>
    </source>
</evidence>